<keyword evidence="5" id="KW-0732">Signal</keyword>
<feature type="compositionally biased region" description="Polar residues" evidence="4">
    <location>
        <begin position="201"/>
        <end position="215"/>
    </location>
</feature>
<evidence type="ECO:0000256" key="1">
    <source>
        <dbReference type="ARBA" id="ARBA00022669"/>
    </source>
</evidence>
<reference evidence="8" key="2">
    <citation type="submission" date="2023-05" db="EMBL/GenBank/DDBJ databases">
        <authorList>
            <consortium name="Lawrence Berkeley National Laboratory"/>
            <person name="Steindorff A."/>
            <person name="Hensen N."/>
            <person name="Bonometti L."/>
            <person name="Westerberg I."/>
            <person name="Brannstrom I.O."/>
            <person name="Guillou S."/>
            <person name="Cros-Aarteil S."/>
            <person name="Calhoun S."/>
            <person name="Haridas S."/>
            <person name="Kuo A."/>
            <person name="Mondo S."/>
            <person name="Pangilinan J."/>
            <person name="Riley R."/>
            <person name="Labutti K."/>
            <person name="Andreopoulos B."/>
            <person name="Lipzen A."/>
            <person name="Chen C."/>
            <person name="Yanf M."/>
            <person name="Daum C."/>
            <person name="Ng V."/>
            <person name="Clum A."/>
            <person name="Ohm R."/>
            <person name="Martin F."/>
            <person name="Silar P."/>
            <person name="Natvig D."/>
            <person name="Lalanne C."/>
            <person name="Gautier V."/>
            <person name="Ament-Velasquez S.L."/>
            <person name="Kruys A."/>
            <person name="Hutchinson M.I."/>
            <person name="Powell A.J."/>
            <person name="Barry K."/>
            <person name="Miller A.N."/>
            <person name="Grigoriev I.V."/>
            <person name="Debuchy R."/>
            <person name="Gladieux P."/>
            <person name="Thoren M.H."/>
            <person name="Johannesson H."/>
        </authorList>
    </citation>
    <scope>NUCLEOTIDE SEQUENCE</scope>
    <source>
        <strain evidence="8">CBS 103.79</strain>
    </source>
</reference>
<dbReference type="Pfam" id="PF01822">
    <property type="entry name" value="WSC"/>
    <property type="match status" value="2"/>
</dbReference>
<proteinExistence type="inferred from homology"/>
<dbReference type="SUPFAM" id="SSF51126">
    <property type="entry name" value="Pectin lyase-like"/>
    <property type="match status" value="2"/>
</dbReference>
<dbReference type="InterPro" id="IPR002889">
    <property type="entry name" value="WSC_carb-bd"/>
</dbReference>
<evidence type="ECO:0000256" key="5">
    <source>
        <dbReference type="SAM" id="SignalP"/>
    </source>
</evidence>
<organism evidence="8 9">
    <name type="scientific">Staphylotrichum tortipilum</name>
    <dbReference type="NCBI Taxonomy" id="2831512"/>
    <lineage>
        <taxon>Eukaryota</taxon>
        <taxon>Fungi</taxon>
        <taxon>Dikarya</taxon>
        <taxon>Ascomycota</taxon>
        <taxon>Pezizomycotina</taxon>
        <taxon>Sordariomycetes</taxon>
        <taxon>Sordariomycetidae</taxon>
        <taxon>Sordariales</taxon>
        <taxon>Chaetomiaceae</taxon>
        <taxon>Staphylotrichum</taxon>
    </lineage>
</organism>
<keyword evidence="2" id="KW-0843">Virulence</keyword>
<dbReference type="Gene3D" id="3.10.350.10">
    <property type="entry name" value="LysM domain"/>
    <property type="match status" value="2"/>
</dbReference>
<dbReference type="InterPro" id="IPR024535">
    <property type="entry name" value="RHGA/B-epi-like_pectate_lyase"/>
</dbReference>
<dbReference type="InterPro" id="IPR012334">
    <property type="entry name" value="Pectin_lyas_fold"/>
</dbReference>
<dbReference type="InterPro" id="IPR052210">
    <property type="entry name" value="LysM1-like"/>
</dbReference>
<keyword evidence="1" id="KW-0147">Chitin-binding</keyword>
<comment type="caution">
    <text evidence="8">The sequence shown here is derived from an EMBL/GenBank/DDBJ whole genome shotgun (WGS) entry which is preliminary data.</text>
</comment>
<dbReference type="Gene3D" id="2.160.20.10">
    <property type="entry name" value="Single-stranded right-handed beta-helix, Pectin lyase-like"/>
    <property type="match status" value="2"/>
</dbReference>
<evidence type="ECO:0000313" key="8">
    <source>
        <dbReference type="EMBL" id="KAK3899424.1"/>
    </source>
</evidence>
<evidence type="ECO:0000259" key="6">
    <source>
        <dbReference type="PROSITE" id="PS51212"/>
    </source>
</evidence>
<reference evidence="8" key="1">
    <citation type="journal article" date="2023" name="Mol. Phylogenet. Evol.">
        <title>Genome-scale phylogeny and comparative genomics of the fungal order Sordariales.</title>
        <authorList>
            <person name="Hensen N."/>
            <person name="Bonometti L."/>
            <person name="Westerberg I."/>
            <person name="Brannstrom I.O."/>
            <person name="Guillou S."/>
            <person name="Cros-Aarteil S."/>
            <person name="Calhoun S."/>
            <person name="Haridas S."/>
            <person name="Kuo A."/>
            <person name="Mondo S."/>
            <person name="Pangilinan J."/>
            <person name="Riley R."/>
            <person name="LaButti K."/>
            <person name="Andreopoulos B."/>
            <person name="Lipzen A."/>
            <person name="Chen C."/>
            <person name="Yan M."/>
            <person name="Daum C."/>
            <person name="Ng V."/>
            <person name="Clum A."/>
            <person name="Steindorff A."/>
            <person name="Ohm R.A."/>
            <person name="Martin F."/>
            <person name="Silar P."/>
            <person name="Natvig D.O."/>
            <person name="Lalanne C."/>
            <person name="Gautier V."/>
            <person name="Ament-Velasquez S.L."/>
            <person name="Kruys A."/>
            <person name="Hutchinson M.I."/>
            <person name="Powell A.J."/>
            <person name="Barry K."/>
            <person name="Miller A.N."/>
            <person name="Grigoriev I.V."/>
            <person name="Debuchy R."/>
            <person name="Gladieux P."/>
            <person name="Hiltunen Thoren M."/>
            <person name="Johannesson H."/>
        </authorList>
    </citation>
    <scope>NUCLEOTIDE SEQUENCE</scope>
    <source>
        <strain evidence="8">CBS 103.79</strain>
    </source>
</reference>
<evidence type="ECO:0000256" key="4">
    <source>
        <dbReference type="SAM" id="MobiDB-lite"/>
    </source>
</evidence>
<dbReference type="InterPro" id="IPR018392">
    <property type="entry name" value="LysM"/>
</dbReference>
<feature type="chain" id="PRO_5042980811" evidence="5">
    <location>
        <begin position="26"/>
        <end position="1627"/>
    </location>
</feature>
<evidence type="ECO:0000256" key="3">
    <source>
        <dbReference type="ARBA" id="ARBA00044955"/>
    </source>
</evidence>
<accession>A0AAN6MF85</accession>
<dbReference type="Pfam" id="PF12708">
    <property type="entry name" value="Pect-lyase_RHGA_epim"/>
    <property type="match status" value="2"/>
</dbReference>
<dbReference type="GO" id="GO:0008061">
    <property type="term" value="F:chitin binding"/>
    <property type="evidence" value="ECO:0007669"/>
    <property type="project" value="UniProtKB-KW"/>
</dbReference>
<dbReference type="GO" id="GO:0016829">
    <property type="term" value="F:lyase activity"/>
    <property type="evidence" value="ECO:0007669"/>
    <property type="project" value="UniProtKB-KW"/>
</dbReference>
<dbReference type="InterPro" id="IPR011050">
    <property type="entry name" value="Pectin_lyase_fold/virulence"/>
</dbReference>
<gene>
    <name evidence="8" type="ORF">C8A05DRAFT_46503</name>
</gene>
<evidence type="ECO:0000259" key="7">
    <source>
        <dbReference type="PROSITE" id="PS51782"/>
    </source>
</evidence>
<dbReference type="Proteomes" id="UP001303889">
    <property type="component" value="Unassembled WGS sequence"/>
</dbReference>
<keyword evidence="8" id="KW-0456">Lyase</keyword>
<feature type="compositionally biased region" description="Basic residues" evidence="4">
    <location>
        <begin position="28"/>
        <end position="45"/>
    </location>
</feature>
<dbReference type="SMART" id="SM00321">
    <property type="entry name" value="WSC"/>
    <property type="match status" value="2"/>
</dbReference>
<feature type="region of interest" description="Disordered" evidence="4">
    <location>
        <begin position="79"/>
        <end position="130"/>
    </location>
</feature>
<dbReference type="PROSITE" id="PS51212">
    <property type="entry name" value="WSC"/>
    <property type="match status" value="2"/>
</dbReference>
<feature type="region of interest" description="Disordered" evidence="4">
    <location>
        <begin position="28"/>
        <end position="49"/>
    </location>
</feature>
<feature type="domain" description="WSC" evidence="6">
    <location>
        <begin position="1423"/>
        <end position="1517"/>
    </location>
</feature>
<feature type="signal peptide" evidence="5">
    <location>
        <begin position="1"/>
        <end position="25"/>
    </location>
</feature>
<dbReference type="PANTHER" id="PTHR34997:SF16">
    <property type="entry name" value="LYSM DOMAIN-CONTAINING PROTEIN"/>
    <property type="match status" value="1"/>
</dbReference>
<dbReference type="FunFam" id="2.160.20.10:FF:000049">
    <property type="entry name" value="Putative exo-beta-1,3-glucanase"/>
    <property type="match status" value="1"/>
</dbReference>
<evidence type="ECO:0000256" key="2">
    <source>
        <dbReference type="ARBA" id="ARBA00023026"/>
    </source>
</evidence>
<name>A0AAN6MF85_9PEZI</name>
<feature type="region of interest" description="Disordered" evidence="4">
    <location>
        <begin position="1385"/>
        <end position="1422"/>
    </location>
</feature>
<keyword evidence="9" id="KW-1185">Reference proteome</keyword>
<comment type="similarity">
    <text evidence="3">Belongs to the secreted LysM effector family.</text>
</comment>
<feature type="domain" description="WSC" evidence="6">
    <location>
        <begin position="1533"/>
        <end position="1627"/>
    </location>
</feature>
<dbReference type="CDD" id="cd23668">
    <property type="entry name" value="GH55_beta13glucanase-like"/>
    <property type="match status" value="1"/>
</dbReference>
<sequence>MAHQHLRCLVLGLLLFFMLASTSVAAGHRGHSHTHRHHHVSRHGTHIGPRANGTASSVGNYTFDDPEALVNGARLKRPRFNKHEFKEPSTTPPNLAAPLDYEQPKGDGAAAQRRQAGDADTDAGNVTGNGYRIPPEVAEAARILAESSPQIPTGNHSEVAAAARTMFLRDSSEALNNTNTPLHLKTPEGRLAVYGEMDDPSGTSSSGGHAKRQSSTSWMLAMASHGASPLAPAGYKVWRNVKDYGAKGDGVTDDTAAINLAISSGGRCGPNCGSSTIFPAVVYFPAGTYLVSSSLIQYYNTQMLGDSANPPTLLASAAFVGMGVITSDVYVSDNEEWYVNTNNFLRSVRNFKIDIRLASPTAYICGIHWQVAQGTSLENIEFYMRYVSDGENNQQGIYMENGSGGFLAGLTFVGGAFGAYFGNQQFTTDNLSFLHCAVGVQVHWDWAWTMHDFAFDNCGQGLVIVGGAGGPHSTGQGVGSLVLVDSIFRSTATGIVTSLTAENSTSFLVQNCLFLNVDTPIVDSFQNRVLLARDPSQLLVVDSWGFGKVNNASSGVATFSNGGYMPAMTRNPSLLGKQYWFMAQNILTRRRPTYDAVPASKVMNVKALGAAGDGVTDDTAVLNGILEGAANTSSVVFFPFGIYLVRDTLRVPVGSRIIGQAWSQIMGGGAKFEDELHPRPVIQVARPGDAGVIEIQDMLFTVKGATAGAIVVEWNVRQTSPASAGLWDSHIRVGGAKGTGLQSENCPKLTGAVNPKCKAASLLMHLTPGSTAYIENSWLWTADHDMDKVTQDQIDVYAGRGLLIESDLAWLWATAVEHCVLYQYQIANAKNIMLAMMQTESPYFQPMPKAPAPFTTGLFADDPVFPGCAAGGSPAGCGFSWAARIIDSTTVYVLGAGLYSWFSNYGQGCLATENCQRRGFEVEQSGDVWIYNLCTKAIEELISPVGGTPTYASANKNGFLSSILAWLQGATTIGGQRKFEGYRVWTAEMLEGMNLALPSTCVSALTEIIRCDDYTKTFMATGLFGSPGNRSVTDSVCDAGCGQSLEAWFNGVSLACDGHTISDALPMLRGGRIWAGYNSTCLKDPATGEYCNDVIDSFTTVAKIQDMPTAEICSYCWLQHYAILQRSSYSAYDDFIKSQLSYSNTRCGQTNPTALPPPAISLPAATDFCATGDLYTTTAGETCDSIATAKNVSSAGLYLGNPDGIKDCGSIAAGTALCLPFPCGVTHTLAAADTCFSVEQLAYNLTGRLLAPGDLAQYNPWINEGCDNLHAASDAAFGHVVCLGPQNGVFDSDPIPGDTTVPHRSNGYSPDVVDPPAGAVVAAGTAMRCGVWHVAAAGETCAMMSFGSGGTVPILLSVNPSLGTTAAGCDAEVVAGLAYCVIPTSTSTEPSSSTTASSAEVSTTASTEPFSSTSTAAPPASSTATYYGCYTEARNGKALTGATFVETALMTPAYCEAHCAAGGFALWGVEYGIECYCGNGLAAGAIPTFESQCSFACPGDASQMCGAGNRLSLYGTSVSPPAVTAPGLPSATTLSYLGCYTELDGGRALAGTSIADGTGMTADACAQFCFYNGFTLAGVEYAAECYCGSALQAGSVAAAEGDCAMACSGDASKVCGGPNRLSVYQWV</sequence>
<evidence type="ECO:0000313" key="9">
    <source>
        <dbReference type="Proteomes" id="UP001303889"/>
    </source>
</evidence>
<dbReference type="InterPro" id="IPR036779">
    <property type="entry name" value="LysM_dom_sf"/>
</dbReference>
<feature type="domain" description="LysM" evidence="7">
    <location>
        <begin position="1173"/>
        <end position="1219"/>
    </location>
</feature>
<protein>
    <submittedName>
        <fullName evidence="8">Pectate lyase superfamily protein-domain-containing protein</fullName>
    </submittedName>
</protein>
<feature type="region of interest" description="Disordered" evidence="4">
    <location>
        <begin position="193"/>
        <end position="215"/>
    </location>
</feature>
<dbReference type="EMBL" id="MU855787">
    <property type="protein sequence ID" value="KAK3899424.1"/>
    <property type="molecule type" value="Genomic_DNA"/>
</dbReference>
<dbReference type="PROSITE" id="PS51782">
    <property type="entry name" value="LYSM"/>
    <property type="match status" value="1"/>
</dbReference>
<dbReference type="PANTHER" id="PTHR34997">
    <property type="entry name" value="AM15"/>
    <property type="match status" value="1"/>
</dbReference>